<dbReference type="AlphaFoldDB" id="A0A939MC55"/>
<gene>
    <name evidence="4" type="ORF">J4G43_026200</name>
    <name evidence="3" type="ORF">J4G43_28200</name>
</gene>
<organism evidence="3">
    <name type="scientific">Bradyrhizobium barranii subsp. barranii</name>
    <dbReference type="NCBI Taxonomy" id="2823807"/>
    <lineage>
        <taxon>Bacteria</taxon>
        <taxon>Pseudomonadati</taxon>
        <taxon>Pseudomonadota</taxon>
        <taxon>Alphaproteobacteria</taxon>
        <taxon>Hyphomicrobiales</taxon>
        <taxon>Nitrobacteraceae</taxon>
        <taxon>Bradyrhizobium</taxon>
        <taxon>Bradyrhizobium barranii</taxon>
    </lineage>
</organism>
<sequence length="95" mass="10361">MQRYYFPIIHNGRFQPDSDGEVFGSADLAGQYGARVAQDIGSDPDYDPFSETVVVVVDDSGTEIARHRVEERRSDGGEPSSGREEGLWRGGSGPV</sequence>
<dbReference type="RefSeq" id="WP_208086744.1">
    <property type="nucleotide sequence ID" value="NZ_CP086136.1"/>
</dbReference>
<feature type="region of interest" description="Disordered" evidence="1">
    <location>
        <begin position="66"/>
        <end position="95"/>
    </location>
</feature>
<evidence type="ECO:0000313" key="4">
    <source>
        <dbReference type="EMBL" id="UEM08306.1"/>
    </source>
</evidence>
<proteinExistence type="predicted"/>
<name>A0A939MC55_9BRAD</name>
<dbReference type="EMBL" id="CP086136">
    <property type="protein sequence ID" value="UEM08306.1"/>
    <property type="molecule type" value="Genomic_DNA"/>
</dbReference>
<evidence type="ECO:0000256" key="1">
    <source>
        <dbReference type="SAM" id="MobiDB-lite"/>
    </source>
</evidence>
<accession>A0A939MC55</accession>
<protein>
    <recommendedName>
        <fullName evidence="2">DUF6894 domain-containing protein</fullName>
    </recommendedName>
</protein>
<reference evidence="3" key="1">
    <citation type="submission" date="2021-03" db="EMBL/GenBank/DDBJ databases">
        <title>Whole Genome Sequence of Bradyrhizobium sp. Strain 144S4.</title>
        <authorList>
            <person name="Bromfield E.S.P."/>
            <person name="Cloutier S."/>
        </authorList>
    </citation>
    <scope>NUCLEOTIDE SEQUENCE [LARGE SCALE GENOMIC DNA]</scope>
    <source>
        <strain evidence="3">144S4</strain>
    </source>
</reference>
<evidence type="ECO:0000313" key="5">
    <source>
        <dbReference type="Proteomes" id="UP000664702"/>
    </source>
</evidence>
<feature type="compositionally biased region" description="Basic and acidic residues" evidence="1">
    <location>
        <begin position="66"/>
        <end position="87"/>
    </location>
</feature>
<dbReference type="Proteomes" id="UP000664702">
    <property type="component" value="Chromosome"/>
</dbReference>
<evidence type="ECO:0000313" key="3">
    <source>
        <dbReference type="EMBL" id="MBO1864664.1"/>
    </source>
</evidence>
<dbReference type="KEGG" id="bban:J4G43_026200"/>
<reference evidence="4 5" key="2">
    <citation type="journal article" date="2022" name="Int. J. Syst. Evol. Microbiol.">
        <title>Strains of Bradyrhizobium barranii sp. nov. associated with legumes native to Canada are symbionts of soybeans and belong to different subspecies (subsp. barranii subsp. nov. and subsp. apii subsp. nov.) and symbiovars (sv. glycinearum and sv. septentrionale).</title>
        <authorList>
            <person name="Bromfield E.S.P."/>
            <person name="Cloutier S."/>
            <person name="Wasai-Hara S."/>
            <person name="Minamisawa K."/>
        </authorList>
    </citation>
    <scope>NUCLEOTIDE SEQUENCE [LARGE SCALE GENOMIC DNA]</scope>
    <source>
        <strain evidence="4 5">144S4</strain>
    </source>
</reference>
<dbReference type="EMBL" id="JAGEMI010000001">
    <property type="protein sequence ID" value="MBO1864664.1"/>
    <property type="molecule type" value="Genomic_DNA"/>
</dbReference>
<dbReference type="InterPro" id="IPR054189">
    <property type="entry name" value="DUF6894"/>
</dbReference>
<feature type="domain" description="DUF6894" evidence="2">
    <location>
        <begin position="3"/>
        <end position="66"/>
    </location>
</feature>
<evidence type="ECO:0000259" key="2">
    <source>
        <dbReference type="Pfam" id="PF21834"/>
    </source>
</evidence>
<dbReference type="Pfam" id="PF21834">
    <property type="entry name" value="DUF6894"/>
    <property type="match status" value="1"/>
</dbReference>